<dbReference type="STRING" id="158441.A0A226DE00"/>
<accession>A0A226DE00</accession>
<keyword evidence="1" id="KW-0433">Leucine-rich repeat</keyword>
<dbReference type="OrthoDB" id="9229163at2759"/>
<evidence type="ECO:0000256" key="2">
    <source>
        <dbReference type="ARBA" id="ARBA00022729"/>
    </source>
</evidence>
<feature type="transmembrane region" description="Helical" evidence="5">
    <location>
        <begin position="599"/>
        <end position="621"/>
    </location>
</feature>
<comment type="caution">
    <text evidence="6">The sequence shown here is derived from an EMBL/GenBank/DDBJ whole genome shotgun (WGS) entry which is preliminary data.</text>
</comment>
<evidence type="ECO:0000313" key="7">
    <source>
        <dbReference type="Proteomes" id="UP000198287"/>
    </source>
</evidence>
<gene>
    <name evidence="6" type="ORF">Fcan01_21860</name>
</gene>
<dbReference type="InterPro" id="IPR032675">
    <property type="entry name" value="LRR_dom_sf"/>
</dbReference>
<feature type="region of interest" description="Disordered" evidence="4">
    <location>
        <begin position="1"/>
        <end position="57"/>
    </location>
</feature>
<dbReference type="PROSITE" id="PS51450">
    <property type="entry name" value="LRR"/>
    <property type="match status" value="6"/>
</dbReference>
<name>A0A226DE00_FOLCA</name>
<dbReference type="PANTHER" id="PTHR24373:SF275">
    <property type="entry name" value="TIR DOMAIN-CONTAINING PROTEIN"/>
    <property type="match status" value="1"/>
</dbReference>
<dbReference type="SUPFAM" id="SSF52058">
    <property type="entry name" value="L domain-like"/>
    <property type="match status" value="2"/>
</dbReference>
<evidence type="ECO:0000313" key="6">
    <source>
        <dbReference type="EMBL" id="OXA43350.1"/>
    </source>
</evidence>
<dbReference type="InterPro" id="IPR001611">
    <property type="entry name" value="Leu-rich_rpt"/>
</dbReference>
<evidence type="ECO:0000256" key="5">
    <source>
        <dbReference type="SAM" id="Phobius"/>
    </source>
</evidence>
<dbReference type="Gene3D" id="3.80.10.10">
    <property type="entry name" value="Ribonuclease Inhibitor"/>
    <property type="match status" value="2"/>
</dbReference>
<dbReference type="SMART" id="SM00365">
    <property type="entry name" value="LRR_SD22"/>
    <property type="match status" value="5"/>
</dbReference>
<feature type="compositionally biased region" description="Pro residues" evidence="4">
    <location>
        <begin position="1"/>
        <end position="11"/>
    </location>
</feature>
<dbReference type="EMBL" id="LNIX01000022">
    <property type="protein sequence ID" value="OXA43350.1"/>
    <property type="molecule type" value="Genomic_DNA"/>
</dbReference>
<sequence>MDDPPSPPPPVTMTTAQQNRSASSPNNQPASLKRSKSSRFKTRRRKTTDKAGTNGGNTCFTSAQNTCSILATKYHSYFRRRPRHSASLAFAVIFIIMKLVSMASGQYAGVVFEGMCPVPECYCGLDTRNRLEVDCSSGGLNEIPTSRMSPHIEVIRITSPKGRANHVTIGRSFRQFKKLEELHIVNSNIPNIGENNFWGVLSLKLLNLTRNNINQIVDFNFRGLSNLETLSLSENHIDTLDSECFKNLTKLKVLDLSRNRIGRLVERLFYNLHMLEVLDLSDNRLRDLNADVFRDIWRLKEFRCQRCQLRSIPPLWYSLLPALKKLDLRYNELKRLQEGEFSALKSIEEIALDGNKINVLSEEAFKFTRVRTLSMSYNGLTSVDRTAFVNASVDSLDLSGNKFENLNKLIFLDLKHNLTKLDLSRNPRLKLASLLIILSENTRLKWLSVARNNYEDLPLDLFEDNRYLTHLNLSNNRLRDLFPRQFSPLINLQILDLSYNRLLGIESEVLAVFDRISSIREIRLEGNPWACDLCHVPPLHRWIQTSPIFRKGCMLPNGPFCLRCRYPSDQYDKAIIDLDEENLEWCDPYGGEYGDESRLGIFLGIGILFLILAVLAGGLIMKYQFWHTAHYYTNEENRVDTGLTPPPVDDDFEGSQQYYATINGTHTKIIATIDEKNFDPDANFYPDLGTNLNLNPLYRAGPAISPTVGSRSGGEQQHTSSFR</sequence>
<dbReference type="PANTHER" id="PTHR24373">
    <property type="entry name" value="SLIT RELATED LEUCINE-RICH REPEAT NEURONAL PROTEIN"/>
    <property type="match status" value="1"/>
</dbReference>
<reference evidence="6 7" key="1">
    <citation type="submission" date="2015-12" db="EMBL/GenBank/DDBJ databases">
        <title>The genome of Folsomia candida.</title>
        <authorList>
            <person name="Faddeeva A."/>
            <person name="Derks M.F."/>
            <person name="Anvar Y."/>
            <person name="Smit S."/>
            <person name="Van Straalen N."/>
            <person name="Roelofs D."/>
        </authorList>
    </citation>
    <scope>NUCLEOTIDE SEQUENCE [LARGE SCALE GENOMIC DNA]</scope>
    <source>
        <strain evidence="6 7">VU population</strain>
        <tissue evidence="6">Whole body</tissue>
    </source>
</reference>
<keyword evidence="3" id="KW-0677">Repeat</keyword>
<evidence type="ECO:0000256" key="4">
    <source>
        <dbReference type="SAM" id="MobiDB-lite"/>
    </source>
</evidence>
<feature type="compositionally biased region" description="Basic residues" evidence="4">
    <location>
        <begin position="33"/>
        <end position="47"/>
    </location>
</feature>
<dbReference type="PRINTS" id="PR00019">
    <property type="entry name" value="LEURICHRPT"/>
</dbReference>
<protein>
    <submittedName>
        <fullName evidence="6">Leucine-rich repeat-containing protein 15</fullName>
    </submittedName>
</protein>
<feature type="compositionally biased region" description="Polar residues" evidence="4">
    <location>
        <begin position="12"/>
        <end position="30"/>
    </location>
</feature>
<evidence type="ECO:0000256" key="3">
    <source>
        <dbReference type="ARBA" id="ARBA00022737"/>
    </source>
</evidence>
<keyword evidence="5" id="KW-0472">Membrane</keyword>
<dbReference type="InterPro" id="IPR050328">
    <property type="entry name" value="Dev_Immune_Receptor"/>
</dbReference>
<keyword evidence="5" id="KW-0812">Transmembrane</keyword>
<keyword evidence="5" id="KW-1133">Transmembrane helix</keyword>
<dbReference type="Pfam" id="PF13855">
    <property type="entry name" value="LRR_8"/>
    <property type="match status" value="3"/>
</dbReference>
<evidence type="ECO:0000256" key="1">
    <source>
        <dbReference type="ARBA" id="ARBA00022614"/>
    </source>
</evidence>
<dbReference type="SMART" id="SM00369">
    <property type="entry name" value="LRR_TYP"/>
    <property type="match status" value="9"/>
</dbReference>
<keyword evidence="2" id="KW-0732">Signal</keyword>
<dbReference type="Proteomes" id="UP000198287">
    <property type="component" value="Unassembled WGS sequence"/>
</dbReference>
<dbReference type="OMA" id="RDRYAMR"/>
<organism evidence="6 7">
    <name type="scientific">Folsomia candida</name>
    <name type="common">Springtail</name>
    <dbReference type="NCBI Taxonomy" id="158441"/>
    <lineage>
        <taxon>Eukaryota</taxon>
        <taxon>Metazoa</taxon>
        <taxon>Ecdysozoa</taxon>
        <taxon>Arthropoda</taxon>
        <taxon>Hexapoda</taxon>
        <taxon>Collembola</taxon>
        <taxon>Entomobryomorpha</taxon>
        <taxon>Isotomoidea</taxon>
        <taxon>Isotomidae</taxon>
        <taxon>Proisotominae</taxon>
        <taxon>Folsomia</taxon>
    </lineage>
</organism>
<dbReference type="AlphaFoldDB" id="A0A226DE00"/>
<proteinExistence type="predicted"/>
<dbReference type="InterPro" id="IPR003591">
    <property type="entry name" value="Leu-rich_rpt_typical-subtyp"/>
</dbReference>
<keyword evidence="7" id="KW-1185">Reference proteome</keyword>